<protein>
    <submittedName>
        <fullName evidence="1">Uncharacterized protein</fullName>
    </submittedName>
</protein>
<dbReference type="Proteomes" id="UP001066276">
    <property type="component" value="Chromosome 8"/>
</dbReference>
<accession>A0AAV7NJJ3</accession>
<name>A0AAV7NJJ3_PLEWA</name>
<evidence type="ECO:0000313" key="2">
    <source>
        <dbReference type="Proteomes" id="UP001066276"/>
    </source>
</evidence>
<reference evidence="1" key="1">
    <citation type="journal article" date="2022" name="bioRxiv">
        <title>Sequencing and chromosome-scale assembly of the giantPleurodeles waltlgenome.</title>
        <authorList>
            <person name="Brown T."/>
            <person name="Elewa A."/>
            <person name="Iarovenko S."/>
            <person name="Subramanian E."/>
            <person name="Araus A.J."/>
            <person name="Petzold A."/>
            <person name="Susuki M."/>
            <person name="Suzuki K.-i.T."/>
            <person name="Hayashi T."/>
            <person name="Toyoda A."/>
            <person name="Oliveira C."/>
            <person name="Osipova E."/>
            <person name="Leigh N.D."/>
            <person name="Simon A."/>
            <person name="Yun M.H."/>
        </authorList>
    </citation>
    <scope>NUCLEOTIDE SEQUENCE</scope>
    <source>
        <strain evidence="1">20211129_DDA</strain>
        <tissue evidence="1">Liver</tissue>
    </source>
</reference>
<evidence type="ECO:0000313" key="1">
    <source>
        <dbReference type="EMBL" id="KAJ1115314.1"/>
    </source>
</evidence>
<organism evidence="1 2">
    <name type="scientific">Pleurodeles waltl</name>
    <name type="common">Iberian ribbed newt</name>
    <dbReference type="NCBI Taxonomy" id="8319"/>
    <lineage>
        <taxon>Eukaryota</taxon>
        <taxon>Metazoa</taxon>
        <taxon>Chordata</taxon>
        <taxon>Craniata</taxon>
        <taxon>Vertebrata</taxon>
        <taxon>Euteleostomi</taxon>
        <taxon>Amphibia</taxon>
        <taxon>Batrachia</taxon>
        <taxon>Caudata</taxon>
        <taxon>Salamandroidea</taxon>
        <taxon>Salamandridae</taxon>
        <taxon>Pleurodelinae</taxon>
        <taxon>Pleurodeles</taxon>
    </lineage>
</organism>
<dbReference type="EMBL" id="JANPWB010000012">
    <property type="protein sequence ID" value="KAJ1115314.1"/>
    <property type="molecule type" value="Genomic_DNA"/>
</dbReference>
<keyword evidence="2" id="KW-1185">Reference proteome</keyword>
<gene>
    <name evidence="1" type="ORF">NDU88_003539</name>
</gene>
<dbReference type="AlphaFoldDB" id="A0AAV7NJJ3"/>
<proteinExistence type="predicted"/>
<sequence length="142" mass="15717">MQASQSEQRVHRVAGGCDTLCSACAFGFGPFLVRLFVGSRVPWRAAQSEQRDPRVAGGRNAFCSACALGSAPFLVRWFVGRRVPWQAAQSEQRVPPSNQTGVKMKVLRVESDIDVSEECNTVVTDYMQFPKIYFDGTNSTFC</sequence>
<comment type="caution">
    <text evidence="1">The sequence shown here is derived from an EMBL/GenBank/DDBJ whole genome shotgun (WGS) entry which is preliminary data.</text>
</comment>